<dbReference type="Pfam" id="PF07075">
    <property type="entry name" value="NamZ_N"/>
    <property type="match status" value="1"/>
</dbReference>
<dbReference type="PANTHER" id="PTHR42915">
    <property type="entry name" value="HYPOTHETICAL 460 KDA PROTEIN IN FEUA-SIGW INTERGENIC REGION [PRECURSOR]"/>
    <property type="match status" value="1"/>
</dbReference>
<feature type="domain" description="Peptidoglycan beta-N-acetylmuramidase NamZ N-terminal" evidence="1">
    <location>
        <begin position="56"/>
        <end position="254"/>
    </location>
</feature>
<dbReference type="GO" id="GO:0033922">
    <property type="term" value="F:peptidoglycan beta-N-acetylmuramidase activity"/>
    <property type="evidence" value="ECO:0007669"/>
    <property type="project" value="InterPro"/>
</dbReference>
<sequence length="399" mass="45081">MRSRVSLRKRRVPSRGDITDRCSVFNFKNSSMEKAPITPGACRPGKYLSRLKGKRVAFVGNQTSSVNGRHTLDFLLENGVEVVRIFGPEHGFREMADDATPVKDRMDTVTGLPVVSLFGDIEKPTPEHLKDIEVFVYDIQDVGVRFYTYISTLSFIMEAAGEAGIPVMVLDRPNPNGHYVDGNILDPAFSSFVGRHCVPIVYGMTVGEYARMMNREGWLGGGVQCELEVVPVEHYDHSMPYSLPIKPSPNMPDDKAINLYPSTCFFEGTALNEGRGTDRPFKVFGSPLLPETGFSYIPMPTPGASEPRFKGQVCHGMNLSDYPERLSRVNFEWIIWAYDRYPDKRRFFIPFFNNLAGGTTIKSQIVAGWSAGQIRDSWREGILRFKEIRSRYLLYPDFE</sequence>
<gene>
    <name evidence="3" type="ORF">IAC44_00365</name>
</gene>
<dbReference type="PIRSF" id="PIRSF016719">
    <property type="entry name" value="UCP016719"/>
    <property type="match status" value="1"/>
</dbReference>
<name>A0A9D1HAA2_9FLAO</name>
<dbReference type="Gene3D" id="3.40.50.12170">
    <property type="entry name" value="Uncharacterised protein PF07075, DUF1343"/>
    <property type="match status" value="1"/>
</dbReference>
<organism evidence="3 4">
    <name type="scientific">Candidatus Merdimorpha stercoravium</name>
    <dbReference type="NCBI Taxonomy" id="2840863"/>
    <lineage>
        <taxon>Bacteria</taxon>
        <taxon>Pseudomonadati</taxon>
        <taxon>Bacteroidota</taxon>
        <taxon>Flavobacteriia</taxon>
        <taxon>Flavobacteriales</taxon>
        <taxon>Candidatus Merdimorpha</taxon>
    </lineage>
</organism>
<reference evidence="3" key="1">
    <citation type="submission" date="2020-10" db="EMBL/GenBank/DDBJ databases">
        <authorList>
            <person name="Gilroy R."/>
        </authorList>
    </citation>
    <scope>NUCLEOTIDE SEQUENCE</scope>
    <source>
        <strain evidence="3">1383</strain>
    </source>
</reference>
<comment type="caution">
    <text evidence="3">The sequence shown here is derived from an EMBL/GenBank/DDBJ whole genome shotgun (WGS) entry which is preliminary data.</text>
</comment>
<evidence type="ECO:0000313" key="3">
    <source>
        <dbReference type="EMBL" id="HIT97272.1"/>
    </source>
</evidence>
<accession>A0A9D1HAA2</accession>
<evidence type="ECO:0000259" key="2">
    <source>
        <dbReference type="Pfam" id="PF20732"/>
    </source>
</evidence>
<dbReference type="Pfam" id="PF20732">
    <property type="entry name" value="NamZ_C"/>
    <property type="match status" value="1"/>
</dbReference>
<dbReference type="EMBL" id="DVLY01000006">
    <property type="protein sequence ID" value="HIT97272.1"/>
    <property type="molecule type" value="Genomic_DNA"/>
</dbReference>
<dbReference type="AlphaFoldDB" id="A0A9D1HAA2"/>
<dbReference type="InterPro" id="IPR048503">
    <property type="entry name" value="NamZ_C"/>
</dbReference>
<proteinExistence type="predicted"/>
<dbReference type="Proteomes" id="UP000824161">
    <property type="component" value="Unassembled WGS sequence"/>
</dbReference>
<evidence type="ECO:0000259" key="1">
    <source>
        <dbReference type="Pfam" id="PF07075"/>
    </source>
</evidence>
<protein>
    <submittedName>
        <fullName evidence="3">DUF1343 domain-containing protein</fullName>
    </submittedName>
</protein>
<dbReference type="Gene3D" id="3.90.1150.140">
    <property type="match status" value="1"/>
</dbReference>
<reference evidence="3" key="2">
    <citation type="journal article" date="2021" name="PeerJ">
        <title>Extensive microbial diversity within the chicken gut microbiome revealed by metagenomics and culture.</title>
        <authorList>
            <person name="Gilroy R."/>
            <person name="Ravi A."/>
            <person name="Getino M."/>
            <person name="Pursley I."/>
            <person name="Horton D.L."/>
            <person name="Alikhan N.F."/>
            <person name="Baker D."/>
            <person name="Gharbi K."/>
            <person name="Hall N."/>
            <person name="Watson M."/>
            <person name="Adriaenssens E.M."/>
            <person name="Foster-Nyarko E."/>
            <person name="Jarju S."/>
            <person name="Secka A."/>
            <person name="Antonio M."/>
            <person name="Oren A."/>
            <person name="Chaudhuri R.R."/>
            <person name="La Ragione R."/>
            <person name="Hildebrand F."/>
            <person name="Pallen M.J."/>
        </authorList>
    </citation>
    <scope>NUCLEOTIDE SEQUENCE</scope>
    <source>
        <strain evidence="3">1383</strain>
    </source>
</reference>
<dbReference type="InterPro" id="IPR008302">
    <property type="entry name" value="NamZ"/>
</dbReference>
<dbReference type="PANTHER" id="PTHR42915:SF1">
    <property type="entry name" value="PEPTIDOGLYCAN BETA-N-ACETYLMURAMIDASE NAMZ"/>
    <property type="match status" value="1"/>
</dbReference>
<feature type="domain" description="Peptidoglycan beta-N-acetylmuramidase NamZ C-terminal" evidence="2">
    <location>
        <begin position="259"/>
        <end position="395"/>
    </location>
</feature>
<evidence type="ECO:0000313" key="4">
    <source>
        <dbReference type="Proteomes" id="UP000824161"/>
    </source>
</evidence>
<dbReference type="InterPro" id="IPR048502">
    <property type="entry name" value="NamZ_N"/>
</dbReference>